<keyword evidence="3" id="KW-0677">Repeat</keyword>
<dbReference type="InterPro" id="IPR002110">
    <property type="entry name" value="Ankyrin_rpt"/>
</dbReference>
<feature type="transmembrane region" description="Helical" evidence="7">
    <location>
        <begin position="472"/>
        <end position="494"/>
    </location>
</feature>
<dbReference type="PANTHER" id="PTHR24161:SF85">
    <property type="entry name" value="PALMITOYLTRANSFERASE HIP14"/>
    <property type="match status" value="1"/>
</dbReference>
<evidence type="ECO:0000256" key="2">
    <source>
        <dbReference type="ARBA" id="ARBA00022692"/>
    </source>
</evidence>
<evidence type="ECO:0000256" key="6">
    <source>
        <dbReference type="ARBA" id="ARBA00023136"/>
    </source>
</evidence>
<feature type="transmembrane region" description="Helical" evidence="7">
    <location>
        <begin position="348"/>
        <end position="367"/>
    </location>
</feature>
<sequence>MFQKTSCAASAGACAEPETEKDPIIVRVENDDKNLSKNIDCSEFDVIKAVQYGACERVSELIEAGLDVNQPDNDTVYLLHWAAINNRREIIKLLIEKGAIVNVVGGDLQSTPLHWAVRQGHLAATVLLMKNGADPNLLDAEGSGCIHLASQFGHTAVVAYLIAKNVYLDIYDSSGMTPLMWSAWKMISLDPVRLLLTLGANPNLQDLAHGNTALHWAILSRNHRAIHTLVIKGKANIDVKNKKGDSPLQLLQQHIGSRWITREVTDLIKHITQQRSKVSILMKITMNQDIKWWTLVCIPFILLFSIGLILSAEIFFIFKIVLIVIVCVVISIIKRIMLDDNLQSQLPLMFYWATMAFFYVSWAVYIAPVVPSLMSFLFGGLNFVLFICFIVLLLGDPGILKATLSERLKTIIYIAESDEKGKGFEPSSFCSACLIRRPIRSKHCSVCDRCVGKFDHHCPWIANDIGINNHRIFILFILLILFIMILNFYGGILFYQQNCNLAGEGIWNALLIINNCSLWVVWMMINACFHIFWVTILSVIQFYQIVFMGMTTNERVNRGRYKHFAELGGKSPFHLGLLNNLADFFQCNCFGLFSNKKRNWMIFNDNLESRIIGNGSLLRLNEGLEYV</sequence>
<gene>
    <name evidence="9" type="ORF">CHIRRI_LOCUS13906</name>
</gene>
<evidence type="ECO:0000256" key="5">
    <source>
        <dbReference type="ARBA" id="ARBA00023043"/>
    </source>
</evidence>
<dbReference type="Proteomes" id="UP001153620">
    <property type="component" value="Chromosome 4"/>
</dbReference>
<keyword evidence="4 7" id="KW-1133">Transmembrane helix</keyword>
<dbReference type="PANTHER" id="PTHR24161">
    <property type="entry name" value="ANK_REP_REGION DOMAIN-CONTAINING PROTEIN-RELATED"/>
    <property type="match status" value="1"/>
</dbReference>
<name>A0A9N9S601_9DIPT</name>
<feature type="domain" description="Palmitoyltransferase DHHC" evidence="8">
    <location>
        <begin position="425"/>
        <end position="557"/>
    </location>
</feature>
<dbReference type="GO" id="GO:0019706">
    <property type="term" value="F:protein-cysteine S-palmitoyltransferase activity"/>
    <property type="evidence" value="ECO:0007669"/>
    <property type="project" value="UniProtKB-EC"/>
</dbReference>
<dbReference type="EMBL" id="OU895880">
    <property type="protein sequence ID" value="CAG9811097.1"/>
    <property type="molecule type" value="Genomic_DNA"/>
</dbReference>
<keyword evidence="5" id="KW-0040">ANK repeat</keyword>
<dbReference type="SMART" id="SM00248">
    <property type="entry name" value="ANK"/>
    <property type="match status" value="5"/>
</dbReference>
<evidence type="ECO:0000256" key="7">
    <source>
        <dbReference type="RuleBase" id="RU079119"/>
    </source>
</evidence>
<evidence type="ECO:0000313" key="9">
    <source>
        <dbReference type="EMBL" id="CAG9811097.1"/>
    </source>
</evidence>
<comment type="catalytic activity">
    <reaction evidence="7">
        <text>L-cysteinyl-[protein] + hexadecanoyl-CoA = S-hexadecanoyl-L-cysteinyl-[protein] + CoA</text>
        <dbReference type="Rhea" id="RHEA:36683"/>
        <dbReference type="Rhea" id="RHEA-COMP:10131"/>
        <dbReference type="Rhea" id="RHEA-COMP:11032"/>
        <dbReference type="ChEBI" id="CHEBI:29950"/>
        <dbReference type="ChEBI" id="CHEBI:57287"/>
        <dbReference type="ChEBI" id="CHEBI:57379"/>
        <dbReference type="ChEBI" id="CHEBI:74151"/>
        <dbReference type="EC" id="2.3.1.225"/>
    </reaction>
</comment>
<dbReference type="GO" id="GO:0016020">
    <property type="term" value="C:membrane"/>
    <property type="evidence" value="ECO:0007669"/>
    <property type="project" value="UniProtKB-SubCell"/>
</dbReference>
<evidence type="ECO:0000256" key="4">
    <source>
        <dbReference type="ARBA" id="ARBA00022989"/>
    </source>
</evidence>
<dbReference type="Gene3D" id="1.25.40.20">
    <property type="entry name" value="Ankyrin repeat-containing domain"/>
    <property type="match status" value="1"/>
</dbReference>
<evidence type="ECO:0000259" key="8">
    <source>
        <dbReference type="Pfam" id="PF01529"/>
    </source>
</evidence>
<keyword evidence="10" id="KW-1185">Reference proteome</keyword>
<evidence type="ECO:0000256" key="3">
    <source>
        <dbReference type="ARBA" id="ARBA00022737"/>
    </source>
</evidence>
<dbReference type="AlphaFoldDB" id="A0A9N9S601"/>
<evidence type="ECO:0000313" key="10">
    <source>
        <dbReference type="Proteomes" id="UP001153620"/>
    </source>
</evidence>
<dbReference type="InterPro" id="IPR036770">
    <property type="entry name" value="Ankyrin_rpt-contain_sf"/>
</dbReference>
<dbReference type="EC" id="2.3.1.225" evidence="7"/>
<feature type="transmembrane region" description="Helical" evidence="7">
    <location>
        <begin position="506"/>
        <end position="525"/>
    </location>
</feature>
<reference evidence="9" key="1">
    <citation type="submission" date="2022-01" db="EMBL/GenBank/DDBJ databases">
        <authorList>
            <person name="King R."/>
        </authorList>
    </citation>
    <scope>NUCLEOTIDE SEQUENCE</scope>
</reference>
<proteinExistence type="inferred from homology"/>
<comment type="similarity">
    <text evidence="7">Belongs to the DHHC palmitoyltransferase family.</text>
</comment>
<keyword evidence="7" id="KW-0012">Acyltransferase</keyword>
<reference evidence="9" key="2">
    <citation type="submission" date="2022-10" db="EMBL/GenBank/DDBJ databases">
        <authorList>
            <consortium name="ENA_rothamsted_submissions"/>
            <consortium name="culmorum"/>
            <person name="King R."/>
        </authorList>
    </citation>
    <scope>NUCLEOTIDE SEQUENCE</scope>
</reference>
<comment type="subcellular location">
    <subcellularLocation>
        <location evidence="1">Membrane</location>
        <topology evidence="1">Multi-pass membrane protein</topology>
    </subcellularLocation>
</comment>
<dbReference type="Pfam" id="PF01529">
    <property type="entry name" value="DHHC"/>
    <property type="match status" value="1"/>
</dbReference>
<accession>A0A9N9S601</accession>
<comment type="domain">
    <text evidence="7">The DHHC domain is required for palmitoyltransferase activity.</text>
</comment>
<feature type="transmembrane region" description="Helical" evidence="7">
    <location>
        <begin position="292"/>
        <end position="310"/>
    </location>
</feature>
<dbReference type="Pfam" id="PF00023">
    <property type="entry name" value="Ank"/>
    <property type="match status" value="2"/>
</dbReference>
<feature type="transmembrane region" description="Helical" evidence="7">
    <location>
        <begin position="316"/>
        <end position="336"/>
    </location>
</feature>
<dbReference type="SUPFAM" id="SSF48403">
    <property type="entry name" value="Ankyrin repeat"/>
    <property type="match status" value="1"/>
</dbReference>
<dbReference type="Pfam" id="PF12796">
    <property type="entry name" value="Ank_2"/>
    <property type="match status" value="1"/>
</dbReference>
<organism evidence="9 10">
    <name type="scientific">Chironomus riparius</name>
    <dbReference type="NCBI Taxonomy" id="315576"/>
    <lineage>
        <taxon>Eukaryota</taxon>
        <taxon>Metazoa</taxon>
        <taxon>Ecdysozoa</taxon>
        <taxon>Arthropoda</taxon>
        <taxon>Hexapoda</taxon>
        <taxon>Insecta</taxon>
        <taxon>Pterygota</taxon>
        <taxon>Neoptera</taxon>
        <taxon>Endopterygota</taxon>
        <taxon>Diptera</taxon>
        <taxon>Nematocera</taxon>
        <taxon>Chironomoidea</taxon>
        <taxon>Chironomidae</taxon>
        <taxon>Chironominae</taxon>
        <taxon>Chironomus</taxon>
    </lineage>
</organism>
<evidence type="ECO:0000256" key="1">
    <source>
        <dbReference type="ARBA" id="ARBA00004141"/>
    </source>
</evidence>
<feature type="transmembrane region" description="Helical" evidence="7">
    <location>
        <begin position="373"/>
        <end position="394"/>
    </location>
</feature>
<dbReference type="OrthoDB" id="6781668at2759"/>
<keyword evidence="2 7" id="KW-0812">Transmembrane</keyword>
<feature type="transmembrane region" description="Helical" evidence="7">
    <location>
        <begin position="532"/>
        <end position="552"/>
    </location>
</feature>
<keyword evidence="6 7" id="KW-0472">Membrane</keyword>
<comment type="caution">
    <text evidence="7">Lacks conserved residue(s) required for the propagation of feature annotation.</text>
</comment>
<protein>
    <recommendedName>
        <fullName evidence="7">Palmitoyltransferase</fullName>
        <ecNumber evidence="7">2.3.1.225</ecNumber>
    </recommendedName>
</protein>
<dbReference type="InterPro" id="IPR001594">
    <property type="entry name" value="Palmitoyltrfase_DHHC"/>
</dbReference>
<keyword evidence="7" id="KW-0808">Transferase</keyword>